<feature type="transmembrane region" description="Helical" evidence="5">
    <location>
        <begin position="140"/>
        <end position="158"/>
    </location>
</feature>
<feature type="domain" description="Major facilitator superfamily (MFS) profile" evidence="6">
    <location>
        <begin position="17"/>
        <end position="397"/>
    </location>
</feature>
<evidence type="ECO:0000256" key="3">
    <source>
        <dbReference type="ARBA" id="ARBA00023136"/>
    </source>
</evidence>
<keyword evidence="8" id="KW-1185">Reference proteome</keyword>
<feature type="transmembrane region" description="Helical" evidence="5">
    <location>
        <begin position="170"/>
        <end position="187"/>
    </location>
</feature>
<dbReference type="Gene3D" id="1.20.1250.20">
    <property type="entry name" value="MFS general substrate transporter like domains"/>
    <property type="match status" value="1"/>
</dbReference>
<dbReference type="Pfam" id="PF07690">
    <property type="entry name" value="MFS_1"/>
    <property type="match status" value="1"/>
</dbReference>
<reference evidence="7 8" key="1">
    <citation type="submission" date="2019-08" db="EMBL/GenBank/DDBJ databases">
        <title>Archangium and Cystobacter genomes.</title>
        <authorList>
            <person name="Chen I.-C.K."/>
            <person name="Wielgoss S."/>
        </authorList>
    </citation>
    <scope>NUCLEOTIDE SEQUENCE [LARGE SCALE GENOMIC DNA]</scope>
    <source>
        <strain evidence="7 8">Cbm 6</strain>
    </source>
</reference>
<organism evidence="7 8">
    <name type="scientific">Archangium minus</name>
    <dbReference type="NCBI Taxonomy" id="83450"/>
    <lineage>
        <taxon>Bacteria</taxon>
        <taxon>Pseudomonadati</taxon>
        <taxon>Myxococcota</taxon>
        <taxon>Myxococcia</taxon>
        <taxon>Myxococcales</taxon>
        <taxon>Cystobacterineae</taxon>
        <taxon>Archangiaceae</taxon>
        <taxon>Archangium</taxon>
    </lineage>
</organism>
<accession>A0ABY9WQ27</accession>
<dbReference type="PANTHER" id="PTHR42910:SF1">
    <property type="entry name" value="MAJOR FACILITATOR SUPERFAMILY (MFS) PROFILE DOMAIN-CONTAINING PROTEIN"/>
    <property type="match status" value="1"/>
</dbReference>
<dbReference type="InterPro" id="IPR036259">
    <property type="entry name" value="MFS_trans_sf"/>
</dbReference>
<dbReference type="PANTHER" id="PTHR42910">
    <property type="entry name" value="TRANSPORTER SCO4007-RELATED"/>
    <property type="match status" value="1"/>
</dbReference>
<feature type="transmembrane region" description="Helical" evidence="5">
    <location>
        <begin position="285"/>
        <end position="301"/>
    </location>
</feature>
<evidence type="ECO:0000256" key="5">
    <source>
        <dbReference type="SAM" id="Phobius"/>
    </source>
</evidence>
<feature type="transmembrane region" description="Helical" evidence="5">
    <location>
        <begin position="223"/>
        <end position="244"/>
    </location>
</feature>
<feature type="transmembrane region" description="Helical" evidence="5">
    <location>
        <begin position="256"/>
        <end position="273"/>
    </location>
</feature>
<evidence type="ECO:0000313" key="8">
    <source>
        <dbReference type="Proteomes" id="UP001611383"/>
    </source>
</evidence>
<keyword evidence="1 5" id="KW-0812">Transmembrane</keyword>
<evidence type="ECO:0000259" key="6">
    <source>
        <dbReference type="PROSITE" id="PS50850"/>
    </source>
</evidence>
<feature type="transmembrane region" description="Helical" evidence="5">
    <location>
        <begin position="83"/>
        <end position="101"/>
    </location>
</feature>
<dbReference type="Proteomes" id="UP001611383">
    <property type="component" value="Chromosome"/>
</dbReference>
<feature type="region of interest" description="Disordered" evidence="4">
    <location>
        <begin position="400"/>
        <end position="429"/>
    </location>
</feature>
<evidence type="ECO:0000256" key="4">
    <source>
        <dbReference type="SAM" id="MobiDB-lite"/>
    </source>
</evidence>
<feature type="transmembrane region" description="Helical" evidence="5">
    <location>
        <begin position="368"/>
        <end position="390"/>
    </location>
</feature>
<dbReference type="SUPFAM" id="SSF103473">
    <property type="entry name" value="MFS general substrate transporter"/>
    <property type="match status" value="1"/>
</dbReference>
<dbReference type="InterPro" id="IPR011701">
    <property type="entry name" value="MFS"/>
</dbReference>
<dbReference type="PROSITE" id="PS50850">
    <property type="entry name" value="MFS"/>
    <property type="match status" value="1"/>
</dbReference>
<feature type="compositionally biased region" description="Polar residues" evidence="4">
    <location>
        <begin position="404"/>
        <end position="429"/>
    </location>
</feature>
<dbReference type="InterPro" id="IPR020846">
    <property type="entry name" value="MFS_dom"/>
</dbReference>
<keyword evidence="3 5" id="KW-0472">Membrane</keyword>
<dbReference type="RefSeq" id="WP_395821727.1">
    <property type="nucleotide sequence ID" value="NZ_CP043494.1"/>
</dbReference>
<evidence type="ECO:0000256" key="2">
    <source>
        <dbReference type="ARBA" id="ARBA00022989"/>
    </source>
</evidence>
<protein>
    <submittedName>
        <fullName evidence="7">MFS transporter</fullName>
    </submittedName>
</protein>
<feature type="transmembrane region" description="Helical" evidence="5">
    <location>
        <begin position="46"/>
        <end position="71"/>
    </location>
</feature>
<name>A0ABY9WQ27_9BACT</name>
<feature type="transmembrane region" description="Helical" evidence="5">
    <location>
        <begin position="107"/>
        <end position="133"/>
    </location>
</feature>
<feature type="transmembrane region" description="Helical" evidence="5">
    <location>
        <begin position="12"/>
        <end position="34"/>
    </location>
</feature>
<evidence type="ECO:0000313" key="7">
    <source>
        <dbReference type="EMBL" id="WNG45917.1"/>
    </source>
</evidence>
<gene>
    <name evidence="7" type="ORF">F0U60_18715</name>
</gene>
<evidence type="ECO:0000256" key="1">
    <source>
        <dbReference type="ARBA" id="ARBA00022692"/>
    </source>
</evidence>
<dbReference type="CDD" id="cd17324">
    <property type="entry name" value="MFS_NepI_like"/>
    <property type="match status" value="1"/>
</dbReference>
<sequence>MKDGDKAGLSDRLSPGVILLFAVAGGLSVANIYYAQPLLEVMARELSISPASIGIVVTVTQIGYALGLIFIVPLGDLLERRRLIVGQAILSSVALIIVSQAPTATVLLVGMVAVGLLAVVVQVLVAFAASLAAPAERGRVVGSVTSGIVIGILLARFVSGVLADLGGWRSVYLASAMLTLLMAALLSRTLPRQEQGSEVPSYPALLRSMLVLFIEEPVLRIRAVIGLLIFATFSTFWTSIVLPLSAPPLLLSHTEVGLLGLAGVAGALAAGGAGRMADQGQGQRTTGISLSLMLVAWIPIVLTRVSLWALIVGVIVLDLAIQAVHVTNQSMIFAVRPEARSRLVAGYMVFYSLGSASGSIASTLVYSWAGWTGVCVLGAAISTLALLFWATTRHVTGAAHSTRHVNSSERGASSRTSEQLVASPSRQAR</sequence>
<keyword evidence="2 5" id="KW-1133">Transmembrane helix</keyword>
<proteinExistence type="predicted"/>
<dbReference type="EMBL" id="CP043494">
    <property type="protein sequence ID" value="WNG45917.1"/>
    <property type="molecule type" value="Genomic_DNA"/>
</dbReference>
<feature type="transmembrane region" description="Helical" evidence="5">
    <location>
        <begin position="344"/>
        <end position="362"/>
    </location>
</feature>
<feature type="transmembrane region" description="Helical" evidence="5">
    <location>
        <begin position="307"/>
        <end position="324"/>
    </location>
</feature>